<dbReference type="PANTHER" id="PTHR43968">
    <property type="match status" value="1"/>
</dbReference>
<dbReference type="EMBL" id="JAHXDN010000002">
    <property type="protein sequence ID" value="MBW4707964.1"/>
    <property type="molecule type" value="Genomic_DNA"/>
</dbReference>
<keyword evidence="5" id="KW-1185">Reference proteome</keyword>
<dbReference type="InterPro" id="IPR010987">
    <property type="entry name" value="Glutathione-S-Trfase_C-like"/>
</dbReference>
<dbReference type="PROSITE" id="PS50404">
    <property type="entry name" value="GST_NTER"/>
    <property type="match status" value="1"/>
</dbReference>
<dbReference type="InterPro" id="IPR050983">
    <property type="entry name" value="GST_Omega/HSP26"/>
</dbReference>
<dbReference type="Proteomes" id="UP001138661">
    <property type="component" value="Unassembled WGS sequence"/>
</dbReference>
<feature type="domain" description="GST N-terminal" evidence="2">
    <location>
        <begin position="1"/>
        <end position="79"/>
    </location>
</feature>
<protein>
    <submittedName>
        <fullName evidence="4">Glutathione S-transferase family protein</fullName>
    </submittedName>
</protein>
<evidence type="ECO:0000259" key="2">
    <source>
        <dbReference type="PROSITE" id="PS50404"/>
    </source>
</evidence>
<evidence type="ECO:0000256" key="1">
    <source>
        <dbReference type="ARBA" id="ARBA00047960"/>
    </source>
</evidence>
<dbReference type="CDD" id="cd00299">
    <property type="entry name" value="GST_C_family"/>
    <property type="match status" value="1"/>
</dbReference>
<dbReference type="SFLD" id="SFLDG00358">
    <property type="entry name" value="Main_(cytGST)"/>
    <property type="match status" value="1"/>
</dbReference>
<proteinExistence type="predicted"/>
<dbReference type="InterPro" id="IPR045073">
    <property type="entry name" value="Omega/Tau-like"/>
</dbReference>
<dbReference type="CDD" id="cd00570">
    <property type="entry name" value="GST_N_family"/>
    <property type="match status" value="1"/>
</dbReference>
<dbReference type="PANTHER" id="PTHR43968:SF6">
    <property type="entry name" value="GLUTATHIONE S-TRANSFERASE OMEGA"/>
    <property type="match status" value="1"/>
</dbReference>
<dbReference type="Pfam" id="PF13409">
    <property type="entry name" value="GST_N_2"/>
    <property type="match status" value="1"/>
</dbReference>
<organism evidence="4 5">
    <name type="scientific">Roseobacter insulae</name>
    <dbReference type="NCBI Taxonomy" id="2859783"/>
    <lineage>
        <taxon>Bacteria</taxon>
        <taxon>Pseudomonadati</taxon>
        <taxon>Pseudomonadota</taxon>
        <taxon>Alphaproteobacteria</taxon>
        <taxon>Rhodobacterales</taxon>
        <taxon>Roseobacteraceae</taxon>
        <taxon>Roseobacter</taxon>
    </lineage>
</organism>
<dbReference type="GO" id="GO:0005737">
    <property type="term" value="C:cytoplasm"/>
    <property type="evidence" value="ECO:0007669"/>
    <property type="project" value="TreeGrafter"/>
</dbReference>
<evidence type="ECO:0000259" key="3">
    <source>
        <dbReference type="PROSITE" id="PS50405"/>
    </source>
</evidence>
<dbReference type="Pfam" id="PF13410">
    <property type="entry name" value="GST_C_2"/>
    <property type="match status" value="1"/>
</dbReference>
<dbReference type="InterPro" id="IPR040079">
    <property type="entry name" value="Glutathione_S-Trfase"/>
</dbReference>
<dbReference type="AlphaFoldDB" id="A0A9X1FUD4"/>
<feature type="domain" description="GST C-terminal" evidence="3">
    <location>
        <begin position="83"/>
        <end position="205"/>
    </location>
</feature>
<dbReference type="SFLD" id="SFLDS00019">
    <property type="entry name" value="Glutathione_Transferase_(cytos"/>
    <property type="match status" value="1"/>
</dbReference>
<dbReference type="InterPro" id="IPR004045">
    <property type="entry name" value="Glutathione_S-Trfase_N"/>
</dbReference>
<evidence type="ECO:0000313" key="5">
    <source>
        <dbReference type="Proteomes" id="UP001138661"/>
    </source>
</evidence>
<evidence type="ECO:0000313" key="4">
    <source>
        <dbReference type="EMBL" id="MBW4707964.1"/>
    </source>
</evidence>
<comment type="catalytic activity">
    <reaction evidence="1">
        <text>RX + glutathione = an S-substituted glutathione + a halide anion + H(+)</text>
        <dbReference type="Rhea" id="RHEA:16437"/>
        <dbReference type="ChEBI" id="CHEBI:15378"/>
        <dbReference type="ChEBI" id="CHEBI:16042"/>
        <dbReference type="ChEBI" id="CHEBI:17792"/>
        <dbReference type="ChEBI" id="CHEBI:57925"/>
        <dbReference type="ChEBI" id="CHEBI:90779"/>
        <dbReference type="EC" id="2.5.1.18"/>
    </reaction>
</comment>
<dbReference type="RefSeq" id="WP_219501317.1">
    <property type="nucleotide sequence ID" value="NZ_JAHXDN010000002.1"/>
</dbReference>
<reference evidence="4" key="1">
    <citation type="submission" date="2021-07" db="EMBL/GenBank/DDBJ databases">
        <title>Roseobacter insulae sp. nov., isolated from a tidal flat.</title>
        <authorList>
            <person name="Park S."/>
            <person name="Yoon J.-H."/>
        </authorList>
    </citation>
    <scope>NUCLEOTIDE SEQUENCE</scope>
    <source>
        <strain evidence="4">YSTF-M11</strain>
    </source>
</reference>
<dbReference type="SFLD" id="SFLDG01152">
    <property type="entry name" value="Main.3:_Omega-_and_Tau-like"/>
    <property type="match status" value="1"/>
</dbReference>
<comment type="caution">
    <text evidence="4">The sequence shown here is derived from an EMBL/GenBank/DDBJ whole genome shotgun (WGS) entry which is preliminary data.</text>
</comment>
<sequence>MTLHLISHALCPYVQRVAISLTEKNVPFNRTTIDLANKPDWFRKISPLGKTPVLRAGDQAIFESSAILEFLEETQPAPLHPQDPVARAQHRGWIEFGSATLTDIAGFYAAPDAHVFAAKVASLTAKFSVLEDHLNGGPYFAGGRFSLVDAVFGPVFRYFDTIERIDDFGFLTGRPRVQAWRRALTERPSIRDAVSEKYPEMLWTFLLNRQSHLSAKMAHAQQGNPAA</sequence>
<accession>A0A9X1FUD4</accession>
<name>A0A9X1FUD4_9RHOB</name>
<gene>
    <name evidence="4" type="ORF">KX928_09210</name>
</gene>
<dbReference type="PROSITE" id="PS50405">
    <property type="entry name" value="GST_CTER"/>
    <property type="match status" value="1"/>
</dbReference>